<dbReference type="Pfam" id="PF12728">
    <property type="entry name" value="HTH_17"/>
    <property type="match status" value="1"/>
</dbReference>
<organism evidence="2 3">
    <name type="scientific">Isoptericola halotolerans</name>
    <dbReference type="NCBI Taxonomy" id="300560"/>
    <lineage>
        <taxon>Bacteria</taxon>
        <taxon>Bacillati</taxon>
        <taxon>Actinomycetota</taxon>
        <taxon>Actinomycetes</taxon>
        <taxon>Micrococcales</taxon>
        <taxon>Promicromonosporaceae</taxon>
        <taxon>Isoptericola</taxon>
    </lineage>
</organism>
<reference evidence="2 3" key="1">
    <citation type="submission" date="2020-05" db="EMBL/GenBank/DDBJ databases">
        <title>Genomic Encyclopedia of Type Strains, Phase III (KMG-III): the genomes of soil and plant-associated and newly described type strains.</title>
        <authorList>
            <person name="Whitman W."/>
        </authorList>
    </citation>
    <scope>NUCLEOTIDE SEQUENCE [LARGE SCALE GENOMIC DNA]</scope>
    <source>
        <strain evidence="2 3">KCTC 19046</strain>
    </source>
</reference>
<dbReference type="InterPro" id="IPR041657">
    <property type="entry name" value="HTH_17"/>
</dbReference>
<keyword evidence="3" id="KW-1185">Reference proteome</keyword>
<dbReference type="RefSeq" id="WP_343036294.1">
    <property type="nucleotide sequence ID" value="NZ_BAAAML010000002.1"/>
</dbReference>
<proteinExistence type="predicted"/>
<accession>A0ABX2A1X4</accession>
<dbReference type="EMBL" id="JABEZU010000001">
    <property type="protein sequence ID" value="NOV96818.1"/>
    <property type="molecule type" value="Genomic_DNA"/>
</dbReference>
<evidence type="ECO:0000259" key="1">
    <source>
        <dbReference type="Pfam" id="PF12728"/>
    </source>
</evidence>
<evidence type="ECO:0000313" key="3">
    <source>
        <dbReference type="Proteomes" id="UP000757540"/>
    </source>
</evidence>
<evidence type="ECO:0000313" key="2">
    <source>
        <dbReference type="EMBL" id="NOV96818.1"/>
    </source>
</evidence>
<comment type="caution">
    <text evidence="2">The sequence shown here is derived from an EMBL/GenBank/DDBJ whole genome shotgun (WGS) entry which is preliminary data.</text>
</comment>
<name>A0ABX2A1X4_9MICO</name>
<sequence length="80" mass="9188">MTAKRFLDLKAVSDELAVTKAQVYTILKNGDLPAIQVGPKKVWRIERTKLEEYIERRYAATREAVERGDVPDEDPEDPED</sequence>
<dbReference type="Proteomes" id="UP000757540">
    <property type="component" value="Unassembled WGS sequence"/>
</dbReference>
<gene>
    <name evidence="2" type="ORF">HDG69_001371</name>
</gene>
<feature type="domain" description="Helix-turn-helix" evidence="1">
    <location>
        <begin position="6"/>
        <end position="57"/>
    </location>
</feature>
<protein>
    <submittedName>
        <fullName evidence="2">Excisionase family DNA binding protein</fullName>
    </submittedName>
</protein>